<comment type="caution">
    <text evidence="1">The sequence shown here is derived from an EMBL/GenBank/DDBJ whole genome shotgun (WGS) entry which is preliminary data.</text>
</comment>
<reference evidence="1 2" key="1">
    <citation type="journal article" date="2012" name="J. Bacteriol.">
        <title>Genome Sequence of the Pattern-Forming Social Bacterium Paenibacillus dendritiformis C454 Chiral Morphotype.</title>
        <authorList>
            <person name="Sirota-Madi A."/>
            <person name="Olender T."/>
            <person name="Helman Y."/>
            <person name="Brainis I."/>
            <person name="Finkelshtein A."/>
            <person name="Roth D."/>
            <person name="Hagai E."/>
            <person name="Leshkowitz D."/>
            <person name="Brodsky L."/>
            <person name="Galatenko V."/>
            <person name="Nikolaev V."/>
            <person name="Gutnick D.L."/>
            <person name="Lancet D."/>
            <person name="Ben-Jacob E."/>
        </authorList>
    </citation>
    <scope>NUCLEOTIDE SEQUENCE [LARGE SCALE GENOMIC DNA]</scope>
    <source>
        <strain evidence="1 2">C454</strain>
    </source>
</reference>
<feature type="non-terminal residue" evidence="1">
    <location>
        <position position="313"/>
    </location>
</feature>
<name>H3SP42_9BACL</name>
<dbReference type="Proteomes" id="UP000003900">
    <property type="component" value="Unassembled WGS sequence"/>
</dbReference>
<evidence type="ECO:0000313" key="1">
    <source>
        <dbReference type="EMBL" id="EHQ59160.1"/>
    </source>
</evidence>
<protein>
    <submittedName>
        <fullName evidence="1">Uncharacterized protein</fullName>
    </submittedName>
</protein>
<feature type="non-terminal residue" evidence="1">
    <location>
        <position position="1"/>
    </location>
</feature>
<evidence type="ECO:0000313" key="2">
    <source>
        <dbReference type="Proteomes" id="UP000003900"/>
    </source>
</evidence>
<keyword evidence="2" id="KW-1185">Reference proteome</keyword>
<gene>
    <name evidence="1" type="ORF">PDENDC454_26753</name>
</gene>
<dbReference type="EMBL" id="AHKH01000177">
    <property type="protein sequence ID" value="EHQ59160.1"/>
    <property type="molecule type" value="Genomic_DNA"/>
</dbReference>
<dbReference type="AlphaFoldDB" id="H3SP42"/>
<accession>H3SP42</accession>
<sequence>KPFTPQQRSMLAFETKLAAHPVDGSNPDTLFMGDDGLPNVLEQWGKVTLDGNMTYRFADKGTGFKTFFTQALPPTVKDSAFVVKYDGKMLDRKLQGQMLTDGDMQVLTDNADPNANILVLSVFNTDSGWGPDYNPTQEEIKAYFLGWRMCQVETAGLYNGTGTRCWGRVTDPRNVIGVGGWDATTTLPTSPAGIDALGNIYTPYRLQYLKAKPTVEPVRNYELGATLSAGSNMVEVGSGIVIRERANPAQGGNGDWGINIITLPASLLNHKAATINQVYKRGVDHQWVIVTRTDGSAYGNQRASISNDDFDPT</sequence>
<organism evidence="1 2">
    <name type="scientific">Paenibacillus dendritiformis C454</name>
    <dbReference type="NCBI Taxonomy" id="1131935"/>
    <lineage>
        <taxon>Bacteria</taxon>
        <taxon>Bacillati</taxon>
        <taxon>Bacillota</taxon>
        <taxon>Bacilli</taxon>
        <taxon>Bacillales</taxon>
        <taxon>Paenibacillaceae</taxon>
        <taxon>Paenibacillus</taxon>
    </lineage>
</organism>
<proteinExistence type="predicted"/>